<feature type="transmembrane region" description="Helical" evidence="4">
    <location>
        <begin position="287"/>
        <end position="305"/>
    </location>
</feature>
<dbReference type="SUPFAM" id="SSF103473">
    <property type="entry name" value="MFS general substrate transporter"/>
    <property type="match status" value="1"/>
</dbReference>
<feature type="transmembrane region" description="Helical" evidence="4">
    <location>
        <begin position="155"/>
        <end position="177"/>
    </location>
</feature>
<evidence type="ECO:0000313" key="6">
    <source>
        <dbReference type="EMBL" id="NKF21873.1"/>
    </source>
</evidence>
<organism evidence="6 7">
    <name type="scientific">Solimonas marina</name>
    <dbReference type="NCBI Taxonomy" id="2714601"/>
    <lineage>
        <taxon>Bacteria</taxon>
        <taxon>Pseudomonadati</taxon>
        <taxon>Pseudomonadota</taxon>
        <taxon>Gammaproteobacteria</taxon>
        <taxon>Nevskiales</taxon>
        <taxon>Nevskiaceae</taxon>
        <taxon>Solimonas</taxon>
    </lineage>
</organism>
<evidence type="ECO:0000256" key="4">
    <source>
        <dbReference type="SAM" id="Phobius"/>
    </source>
</evidence>
<evidence type="ECO:0000256" key="1">
    <source>
        <dbReference type="ARBA" id="ARBA00022692"/>
    </source>
</evidence>
<dbReference type="InterPro" id="IPR036259">
    <property type="entry name" value="MFS_trans_sf"/>
</dbReference>
<feature type="transmembrane region" description="Helical" evidence="4">
    <location>
        <begin position="231"/>
        <end position="250"/>
    </location>
</feature>
<feature type="transmembrane region" description="Helical" evidence="4">
    <location>
        <begin position="69"/>
        <end position="88"/>
    </location>
</feature>
<dbReference type="Pfam" id="PF07690">
    <property type="entry name" value="MFS_1"/>
    <property type="match status" value="1"/>
</dbReference>
<protein>
    <submittedName>
        <fullName evidence="6">MFS transporter</fullName>
    </submittedName>
</protein>
<dbReference type="Gene3D" id="1.20.1250.20">
    <property type="entry name" value="MFS general substrate transporter like domains"/>
    <property type="match status" value="2"/>
</dbReference>
<feature type="transmembrane region" description="Helical" evidence="4">
    <location>
        <begin position="326"/>
        <end position="346"/>
    </location>
</feature>
<feature type="transmembrane region" description="Helical" evidence="4">
    <location>
        <begin position="262"/>
        <end position="281"/>
    </location>
</feature>
<keyword evidence="7" id="KW-1185">Reference proteome</keyword>
<accession>A0A969W9B9</accession>
<name>A0A969W9B9_9GAMM</name>
<comment type="caution">
    <text evidence="6">The sequence shown here is derived from an EMBL/GenBank/DDBJ whole genome shotgun (WGS) entry which is preliminary data.</text>
</comment>
<feature type="transmembrane region" description="Helical" evidence="4">
    <location>
        <begin position="94"/>
        <end position="115"/>
    </location>
</feature>
<dbReference type="EMBL" id="JAAVXB010000002">
    <property type="protein sequence ID" value="NKF21873.1"/>
    <property type="molecule type" value="Genomic_DNA"/>
</dbReference>
<dbReference type="PANTHER" id="PTHR23521">
    <property type="entry name" value="TRANSPORTER MFS SUPERFAMILY"/>
    <property type="match status" value="1"/>
</dbReference>
<feature type="transmembrane region" description="Helical" evidence="4">
    <location>
        <begin position="38"/>
        <end position="57"/>
    </location>
</feature>
<dbReference type="GO" id="GO:0005886">
    <property type="term" value="C:plasma membrane"/>
    <property type="evidence" value="ECO:0007669"/>
    <property type="project" value="TreeGrafter"/>
</dbReference>
<feature type="transmembrane region" description="Helical" evidence="4">
    <location>
        <begin position="127"/>
        <end position="149"/>
    </location>
</feature>
<dbReference type="PANTHER" id="PTHR23521:SF3">
    <property type="entry name" value="MFS TRANSPORTER"/>
    <property type="match status" value="1"/>
</dbReference>
<dbReference type="CDD" id="cd17477">
    <property type="entry name" value="MFS_YcaD_like"/>
    <property type="match status" value="1"/>
</dbReference>
<dbReference type="GO" id="GO:0022857">
    <property type="term" value="F:transmembrane transporter activity"/>
    <property type="evidence" value="ECO:0007669"/>
    <property type="project" value="InterPro"/>
</dbReference>
<evidence type="ECO:0000256" key="3">
    <source>
        <dbReference type="ARBA" id="ARBA00023136"/>
    </source>
</evidence>
<gene>
    <name evidence="6" type="ORF">G7Y82_06050</name>
</gene>
<evidence type="ECO:0000313" key="7">
    <source>
        <dbReference type="Proteomes" id="UP000653472"/>
    </source>
</evidence>
<dbReference type="AlphaFoldDB" id="A0A969W9B9"/>
<keyword evidence="3 4" id="KW-0472">Membrane</keyword>
<dbReference type="Proteomes" id="UP000653472">
    <property type="component" value="Unassembled WGS sequence"/>
</dbReference>
<keyword evidence="1 4" id="KW-0812">Transmembrane</keyword>
<dbReference type="InterPro" id="IPR020846">
    <property type="entry name" value="MFS_dom"/>
</dbReference>
<dbReference type="InterPro" id="IPR011701">
    <property type="entry name" value="MFS"/>
</dbReference>
<feature type="transmembrane region" description="Helical" evidence="4">
    <location>
        <begin position="198"/>
        <end position="219"/>
    </location>
</feature>
<keyword evidence="2 4" id="KW-1133">Transmembrane helix</keyword>
<evidence type="ECO:0000256" key="2">
    <source>
        <dbReference type="ARBA" id="ARBA00022989"/>
    </source>
</evidence>
<sequence length="414" mass="43543">MFSLSSLLLGVAFLLTGTGLFSTLLAVRGGLEGFAPNVLGLVMSCYFVGYLVGTYINPRIIQRVGHIRAFAIFAALASSTAVIHSLFVSPLAWGALRVITGACMVGLYTVVESWLNTQAAPEQRSRVFASYMVVNFSALTVGQFLLALYPVSGFQLFGIVAILLSLSLVPVALTSIAQPLPVHTPRLSLQALYRKAPVGIAGAFGSGLALGAFWGLGAAAAQRFGYAEAGVAHFMSVTIVGGALLQWPIGRWSDGSLDRRRVLFTITAGAAMAALAGAIFGALWQPLLLLVMFAFGGMAFAIYPISIALTNDRLTREEIQQSSSSLLLLNGVGAAIGPAVAGVVMSHLGPRALFVHFAVVLGALAAYALWRLSTSPEAPAATATFQAMLRTTPEAEHMLEDDEEPPVEQGGRTL</sequence>
<reference evidence="6" key="1">
    <citation type="submission" date="2020-03" db="EMBL/GenBank/DDBJ databases">
        <title>Solimonas marina sp. nov., isolated from deep seawater of the Pacific Ocean.</title>
        <authorList>
            <person name="Liu X."/>
            <person name="Lai Q."/>
            <person name="Sun F."/>
            <person name="Gai Y."/>
            <person name="Li G."/>
            <person name="Shao Z."/>
        </authorList>
    </citation>
    <scope>NUCLEOTIDE SEQUENCE</scope>
    <source>
        <strain evidence="6">C16B3</strain>
    </source>
</reference>
<dbReference type="PROSITE" id="PS50850">
    <property type="entry name" value="MFS"/>
    <property type="match status" value="1"/>
</dbReference>
<feature type="transmembrane region" description="Helical" evidence="4">
    <location>
        <begin position="352"/>
        <end position="370"/>
    </location>
</feature>
<evidence type="ECO:0000259" key="5">
    <source>
        <dbReference type="PROSITE" id="PS50850"/>
    </source>
</evidence>
<feature type="domain" description="Major facilitator superfamily (MFS) profile" evidence="5">
    <location>
        <begin position="195"/>
        <end position="414"/>
    </location>
</feature>
<dbReference type="InterPro" id="IPR047200">
    <property type="entry name" value="MFS_YcaD-like"/>
</dbReference>
<proteinExistence type="predicted"/>